<dbReference type="RefSeq" id="WP_072585001.1">
    <property type="nucleotide sequence ID" value="NZ_CP013243.1"/>
</dbReference>
<dbReference type="InterPro" id="IPR019734">
    <property type="entry name" value="TPR_rpt"/>
</dbReference>
<gene>
    <name evidence="1" type="ORF">NPD5_1149</name>
</gene>
<evidence type="ECO:0000313" key="1">
    <source>
        <dbReference type="EMBL" id="APH16262.1"/>
    </source>
</evidence>
<dbReference type="SUPFAM" id="SSF81901">
    <property type="entry name" value="HCP-like"/>
    <property type="match status" value="1"/>
</dbReference>
<organism evidence="1 2">
    <name type="scientific">Clostridium sporogenes</name>
    <dbReference type="NCBI Taxonomy" id="1509"/>
    <lineage>
        <taxon>Bacteria</taxon>
        <taxon>Bacillati</taxon>
        <taxon>Bacillota</taxon>
        <taxon>Clostridia</taxon>
        <taxon>Eubacteriales</taxon>
        <taxon>Clostridiaceae</taxon>
        <taxon>Clostridium</taxon>
    </lineage>
</organism>
<dbReference type="PANTHER" id="PTHR11102">
    <property type="entry name" value="SEL-1-LIKE PROTEIN"/>
    <property type="match status" value="1"/>
</dbReference>
<dbReference type="PANTHER" id="PTHR11102:SF160">
    <property type="entry name" value="ERAD-ASSOCIATED E3 UBIQUITIN-PROTEIN LIGASE COMPONENT HRD3"/>
    <property type="match status" value="1"/>
</dbReference>
<name>A0A1L3NJE4_CLOSG</name>
<dbReference type="EMBL" id="CP013243">
    <property type="protein sequence ID" value="APH16262.1"/>
    <property type="molecule type" value="Genomic_DNA"/>
</dbReference>
<dbReference type="Proteomes" id="UP000182204">
    <property type="component" value="Chromosome"/>
</dbReference>
<dbReference type="Gene3D" id="1.25.40.10">
    <property type="entry name" value="Tetratricopeptide repeat domain"/>
    <property type="match status" value="1"/>
</dbReference>
<dbReference type="Pfam" id="PF08238">
    <property type="entry name" value="Sel1"/>
    <property type="match status" value="4"/>
</dbReference>
<sequence length="583" mass="69651">MDRFSFLKIEWPEIYQAICNAEEKSKKDSNTTLIKLAQIVELITKYILKENHIETNTELLDSINLLKDCNNLNSYMVDLFYKIIVVSNKAIYEDYSDQIIAKSFLDKMFEILVWFAIEYGKRDYRKVDLSNMIPKDKDIFNKYIKSKSYNDTEKNIENETIIKPFTINNEEFFKEENNTDINRYEQDVFETKEEFYKRIKNDEIFSLGRVFIEKSNINETDKVVAFPFSIYKSIQIKIPIIDMLYIEKAEFENLSIEEEEYTVFSKLYIIDDKICIDINNIYIEVNNNKCKVHAVVLDISCYESYEKYRNIIYSKKPIPIGMIKLNKNKYDINKNEMPITINYYDWIKKYILNTKAYIEIDRYKAKTLCKENLYYTLNGRLDIFNKKLLIRDYYIQSKSLDKNFKIKLYNSDPMNKLRCLVDKEEIFAMNSIGEMYYKEQNYKEAMYWYKKASDKGNSTSMSNIGFMYYKGKGVEQDYKKAMEWYSKASQAGNFTAMGNIGFMYYNGQGVKQDYKKAMYWYKKSYKEGSSGVMRNIGSMYYEGKGVIKDYKKAMQCYKKASQIDNFNFIKNISDMYYEEKERK</sequence>
<dbReference type="InterPro" id="IPR011990">
    <property type="entry name" value="TPR-like_helical_dom_sf"/>
</dbReference>
<dbReference type="STRING" id="413999.CBO0908"/>
<accession>A0A1L3NJE4</accession>
<proteinExistence type="predicted"/>
<evidence type="ECO:0000313" key="2">
    <source>
        <dbReference type="Proteomes" id="UP000182204"/>
    </source>
</evidence>
<dbReference type="AlphaFoldDB" id="A0A1L3NJE4"/>
<reference evidence="1 2" key="1">
    <citation type="submission" date="2015-11" db="EMBL/GenBank/DDBJ databases">
        <authorList>
            <person name="Hill K.K."/>
            <person name="Shirey T.B."/>
            <person name="Raphael B."/>
            <person name="Daligault H.E."/>
            <person name="Davenport K.W."/>
            <person name="Bruce D.C."/>
            <person name="Foley B.T."/>
            <person name="Johnson S.L."/>
        </authorList>
    </citation>
    <scope>NUCLEOTIDE SEQUENCE [LARGE SCALE GENOMIC DNA]</scope>
    <source>
        <strain evidence="1 2">CDC_1632</strain>
    </source>
</reference>
<protein>
    <submittedName>
        <fullName evidence="1">Tetratricopeptide repeat family protein</fullName>
    </submittedName>
</protein>
<dbReference type="SMART" id="SM00028">
    <property type="entry name" value="TPR"/>
    <property type="match status" value="2"/>
</dbReference>
<dbReference type="SMART" id="SM00671">
    <property type="entry name" value="SEL1"/>
    <property type="match status" value="4"/>
</dbReference>
<dbReference type="InterPro" id="IPR006597">
    <property type="entry name" value="Sel1-like"/>
</dbReference>
<dbReference type="InterPro" id="IPR050767">
    <property type="entry name" value="Sel1_AlgK"/>
</dbReference>